<dbReference type="RefSeq" id="XP_024682316.1">
    <property type="nucleotide sequence ID" value="XM_024825653.1"/>
</dbReference>
<reference evidence="3" key="1">
    <citation type="journal article" date="2018" name="Proc. Natl. Acad. Sci. U.S.A.">
        <title>Linking secondary metabolites to gene clusters through genome sequencing of six diverse Aspergillus species.</title>
        <authorList>
            <person name="Kaerboelling I."/>
            <person name="Vesth T.C."/>
            <person name="Frisvad J.C."/>
            <person name="Nybo J.L."/>
            <person name="Theobald S."/>
            <person name="Kuo A."/>
            <person name="Bowyer P."/>
            <person name="Matsuda Y."/>
            <person name="Mondo S."/>
            <person name="Lyhne E.K."/>
            <person name="Kogle M.E."/>
            <person name="Clum A."/>
            <person name="Lipzen A."/>
            <person name="Salamov A."/>
            <person name="Ngan C.Y."/>
            <person name="Daum C."/>
            <person name="Chiniquy J."/>
            <person name="Barry K."/>
            <person name="LaButti K."/>
            <person name="Haridas S."/>
            <person name="Simmons B.A."/>
            <person name="Magnuson J.K."/>
            <person name="Mortensen U.H."/>
            <person name="Larsen T.O."/>
            <person name="Grigoriev I.V."/>
            <person name="Baker S.E."/>
            <person name="Andersen M.R."/>
        </authorList>
    </citation>
    <scope>NUCLEOTIDE SEQUENCE [LARGE SCALE GENOMIC DNA]</scope>
    <source>
        <strain evidence="3">IBT 16806</strain>
    </source>
</reference>
<accession>A0A2I1C801</accession>
<comment type="caution">
    <text evidence="2">The sequence shown here is derived from an EMBL/GenBank/DDBJ whole genome shotgun (WGS) entry which is preliminary data.</text>
</comment>
<feature type="compositionally biased region" description="Polar residues" evidence="1">
    <location>
        <begin position="12"/>
        <end position="27"/>
    </location>
</feature>
<organism evidence="2 3">
    <name type="scientific">Aspergillus novofumigatus (strain IBT 16806)</name>
    <dbReference type="NCBI Taxonomy" id="1392255"/>
    <lineage>
        <taxon>Eukaryota</taxon>
        <taxon>Fungi</taxon>
        <taxon>Dikarya</taxon>
        <taxon>Ascomycota</taxon>
        <taxon>Pezizomycotina</taxon>
        <taxon>Eurotiomycetes</taxon>
        <taxon>Eurotiomycetidae</taxon>
        <taxon>Eurotiales</taxon>
        <taxon>Aspergillaceae</taxon>
        <taxon>Aspergillus</taxon>
        <taxon>Aspergillus subgen. Fumigati</taxon>
    </lineage>
</organism>
<dbReference type="AlphaFoldDB" id="A0A2I1C801"/>
<keyword evidence="3" id="KW-1185">Reference proteome</keyword>
<evidence type="ECO:0000313" key="2">
    <source>
        <dbReference type="EMBL" id="PKX93721.1"/>
    </source>
</evidence>
<dbReference type="GeneID" id="36532978"/>
<feature type="region of interest" description="Disordered" evidence="1">
    <location>
        <begin position="68"/>
        <end position="93"/>
    </location>
</feature>
<sequence>MSESLLDEDGNVPNSMSSLSQELSIVGGSTSAAGEKTFITGFSERLPSITFNGLKELTHITTLGTPQRLEVDSTQFTSPNPAPASHHAQSQVVTNQAAPGWMISSNHPSTVVGSVSPSGRVTVSDIPSQDAGNKAGGDALPSLTDASTSDRTWILLKNITKDMRP</sequence>
<evidence type="ECO:0000313" key="3">
    <source>
        <dbReference type="Proteomes" id="UP000234474"/>
    </source>
</evidence>
<feature type="compositionally biased region" description="Acidic residues" evidence="1">
    <location>
        <begin position="1"/>
        <end position="10"/>
    </location>
</feature>
<name>A0A2I1C801_ASPN1</name>
<feature type="region of interest" description="Disordered" evidence="1">
    <location>
        <begin position="1"/>
        <end position="27"/>
    </location>
</feature>
<dbReference type="EMBL" id="MSZS01000004">
    <property type="protein sequence ID" value="PKX93721.1"/>
    <property type="molecule type" value="Genomic_DNA"/>
</dbReference>
<feature type="region of interest" description="Disordered" evidence="1">
    <location>
        <begin position="114"/>
        <end position="144"/>
    </location>
</feature>
<proteinExistence type="predicted"/>
<dbReference type="Proteomes" id="UP000234474">
    <property type="component" value="Unassembled WGS sequence"/>
</dbReference>
<evidence type="ECO:0000256" key="1">
    <source>
        <dbReference type="SAM" id="MobiDB-lite"/>
    </source>
</evidence>
<gene>
    <name evidence="2" type="ORF">P174DRAFT_430711</name>
</gene>
<dbReference type="VEuPathDB" id="FungiDB:P174DRAFT_430711"/>
<protein>
    <submittedName>
        <fullName evidence="2">Uncharacterized protein</fullName>
    </submittedName>
</protein>
<feature type="compositionally biased region" description="Low complexity" evidence="1">
    <location>
        <begin position="114"/>
        <end position="124"/>
    </location>
</feature>